<organism evidence="1 2">
    <name type="scientific">Porites lobata</name>
    <dbReference type="NCBI Taxonomy" id="104759"/>
    <lineage>
        <taxon>Eukaryota</taxon>
        <taxon>Metazoa</taxon>
        <taxon>Cnidaria</taxon>
        <taxon>Anthozoa</taxon>
        <taxon>Hexacorallia</taxon>
        <taxon>Scleractinia</taxon>
        <taxon>Fungiina</taxon>
        <taxon>Poritidae</taxon>
        <taxon>Porites</taxon>
    </lineage>
</organism>
<gene>
    <name evidence="1" type="ORF">PLOB_00028911</name>
</gene>
<evidence type="ECO:0000313" key="2">
    <source>
        <dbReference type="Proteomes" id="UP001159405"/>
    </source>
</evidence>
<dbReference type="EMBL" id="CALNXK010000036">
    <property type="protein sequence ID" value="CAH3121750.1"/>
    <property type="molecule type" value="Genomic_DNA"/>
</dbReference>
<evidence type="ECO:0000313" key="1">
    <source>
        <dbReference type="EMBL" id="CAH3121750.1"/>
    </source>
</evidence>
<reference evidence="1 2" key="1">
    <citation type="submission" date="2022-05" db="EMBL/GenBank/DDBJ databases">
        <authorList>
            <consortium name="Genoscope - CEA"/>
            <person name="William W."/>
        </authorList>
    </citation>
    <scope>NUCLEOTIDE SEQUENCE [LARGE SCALE GENOMIC DNA]</scope>
</reference>
<keyword evidence="2" id="KW-1185">Reference proteome</keyword>
<dbReference type="PANTHER" id="PTHR47331">
    <property type="entry name" value="PHD-TYPE DOMAIN-CONTAINING PROTEIN"/>
    <property type="match status" value="1"/>
</dbReference>
<protein>
    <submittedName>
        <fullName evidence="1">Uncharacterized protein</fullName>
    </submittedName>
</protein>
<accession>A0ABN8NXZ9</accession>
<comment type="caution">
    <text evidence="1">The sequence shown here is derived from an EMBL/GenBank/DDBJ whole genome shotgun (WGS) entry which is preliminary data.</text>
</comment>
<proteinExistence type="predicted"/>
<dbReference type="Proteomes" id="UP001159405">
    <property type="component" value="Unassembled WGS sequence"/>
</dbReference>
<name>A0ABN8NXZ9_9CNID</name>
<sequence>MRLHSRFKNRFGQGYKIATAYVERLTKIQPVASEDASALQRFSVMLTSCKNALKEIGYQSKIENLDTMQKIVERLPFGLRQKWREKADSITEGEKREVSIEDIADFVEAKASGQPSSSWKRYEYFKELC</sequence>